<dbReference type="RefSeq" id="WP_111882016.1">
    <property type="nucleotide sequence ID" value="NZ_CBCSGC010000095.1"/>
</dbReference>
<reference evidence="1 2" key="1">
    <citation type="submission" date="2018-06" db="EMBL/GenBank/DDBJ databases">
        <title>Genomic Encyclopedia of Archaeal and Bacterial Type Strains, Phase II (KMG-II): from individual species to whole genera.</title>
        <authorList>
            <person name="Goeker M."/>
        </authorList>
    </citation>
    <scope>NUCLEOTIDE SEQUENCE [LARGE SCALE GENOMIC DNA]</scope>
    <source>
        <strain evidence="1 2">CFPB 3232</strain>
    </source>
</reference>
<organism evidence="1 2">
    <name type="scientific">Paracidovorax anthurii</name>
    <dbReference type="NCBI Taxonomy" id="78229"/>
    <lineage>
        <taxon>Bacteria</taxon>
        <taxon>Pseudomonadati</taxon>
        <taxon>Pseudomonadota</taxon>
        <taxon>Betaproteobacteria</taxon>
        <taxon>Burkholderiales</taxon>
        <taxon>Comamonadaceae</taxon>
        <taxon>Paracidovorax</taxon>
    </lineage>
</organism>
<dbReference type="AlphaFoldDB" id="A0A328YKG0"/>
<keyword evidence="2" id="KW-1185">Reference proteome</keyword>
<name>A0A328YKG0_9BURK</name>
<dbReference type="EMBL" id="QLTA01000068">
    <property type="protein sequence ID" value="RAR74020.1"/>
    <property type="molecule type" value="Genomic_DNA"/>
</dbReference>
<evidence type="ECO:0000313" key="2">
    <source>
        <dbReference type="Proteomes" id="UP000248856"/>
    </source>
</evidence>
<dbReference type="InterPro" id="IPR019289">
    <property type="entry name" value="Phage_tail_E/E"/>
</dbReference>
<comment type="caution">
    <text evidence="1">The sequence shown here is derived from an EMBL/GenBank/DDBJ whole genome shotgun (WGS) entry which is preliminary data.</text>
</comment>
<dbReference type="OrthoDB" id="5686967at2"/>
<evidence type="ECO:0000313" key="1">
    <source>
        <dbReference type="EMBL" id="RAR74020.1"/>
    </source>
</evidence>
<dbReference type="Proteomes" id="UP000248856">
    <property type="component" value="Unassembled WGS sequence"/>
</dbReference>
<proteinExistence type="predicted"/>
<protein>
    <submittedName>
        <fullName evidence="1">Tail assembly chaperone E/41/14-like protein</fullName>
    </submittedName>
</protein>
<accession>A0A328YKG0</accession>
<sequence>MEITLKFPYKTATGVQLNAVTASRLKVRHIKRISEQAGGKPDRIELLGVATMIGLVEEDLDDMDAADYQVLKERFLDCLGITGTGVAGGGDPGAMVPVPAQ</sequence>
<dbReference type="Pfam" id="PF10109">
    <property type="entry name" value="Phage_TAC_7"/>
    <property type="match status" value="1"/>
</dbReference>
<gene>
    <name evidence="1" type="ORF">AX018_106815</name>
</gene>